<feature type="signal peptide" evidence="3">
    <location>
        <begin position="1"/>
        <end position="23"/>
    </location>
</feature>
<dbReference type="PANTHER" id="PTHR31685">
    <property type="entry name" value="INTEGRAL MEMBRANE PROTEIN (AFU_ORTHOLOGUE AFUA_6G12730)-RELATED"/>
    <property type="match status" value="1"/>
</dbReference>
<keyword evidence="2" id="KW-0472">Membrane</keyword>
<proteinExistence type="predicted"/>
<dbReference type="Proteomes" id="UP001365542">
    <property type="component" value="Unassembled WGS sequence"/>
</dbReference>
<feature type="domain" description="DUF2427" evidence="4">
    <location>
        <begin position="77"/>
        <end position="168"/>
    </location>
</feature>
<dbReference type="Pfam" id="PF10348">
    <property type="entry name" value="DUF2427"/>
    <property type="match status" value="1"/>
</dbReference>
<comment type="caution">
    <text evidence="6">The sequence shown here is derived from an EMBL/GenBank/DDBJ whole genome shotgun (WGS) entry which is preliminary data.</text>
</comment>
<dbReference type="PANTHER" id="PTHR31685:SF3">
    <property type="entry name" value="INTEGRAL MEMBRANE PROTEIN (AFU_ORTHOLOGUE AFUA_6G12730)"/>
    <property type="match status" value="1"/>
</dbReference>
<gene>
    <name evidence="6" type="ORF">TWF694_010840</name>
</gene>
<feature type="transmembrane region" description="Helical" evidence="2">
    <location>
        <begin position="485"/>
        <end position="505"/>
    </location>
</feature>
<organism evidence="6 7">
    <name type="scientific">Orbilia ellipsospora</name>
    <dbReference type="NCBI Taxonomy" id="2528407"/>
    <lineage>
        <taxon>Eukaryota</taxon>
        <taxon>Fungi</taxon>
        <taxon>Dikarya</taxon>
        <taxon>Ascomycota</taxon>
        <taxon>Pezizomycotina</taxon>
        <taxon>Orbiliomycetes</taxon>
        <taxon>Orbiliales</taxon>
        <taxon>Orbiliaceae</taxon>
        <taxon>Orbilia</taxon>
    </lineage>
</organism>
<name>A0AAV9X8C5_9PEZI</name>
<accession>A0AAV9X8C5</accession>
<evidence type="ECO:0000256" key="1">
    <source>
        <dbReference type="SAM" id="MobiDB-lite"/>
    </source>
</evidence>
<dbReference type="Gene3D" id="1.20.120.1770">
    <property type="match status" value="1"/>
</dbReference>
<feature type="transmembrane region" description="Helical" evidence="2">
    <location>
        <begin position="149"/>
        <end position="169"/>
    </location>
</feature>
<keyword evidence="2" id="KW-0812">Transmembrane</keyword>
<feature type="transmembrane region" description="Helical" evidence="2">
    <location>
        <begin position="517"/>
        <end position="535"/>
    </location>
</feature>
<evidence type="ECO:0000256" key="2">
    <source>
        <dbReference type="SAM" id="Phobius"/>
    </source>
</evidence>
<feature type="transmembrane region" description="Helical" evidence="2">
    <location>
        <begin position="555"/>
        <end position="579"/>
    </location>
</feature>
<feature type="transmembrane region" description="Helical" evidence="2">
    <location>
        <begin position="317"/>
        <end position="338"/>
    </location>
</feature>
<dbReference type="InterPro" id="IPR018827">
    <property type="entry name" value="YTP1_C"/>
</dbReference>
<evidence type="ECO:0000313" key="7">
    <source>
        <dbReference type="Proteomes" id="UP001365542"/>
    </source>
</evidence>
<dbReference type="EMBL" id="JAVHJO010000008">
    <property type="protein sequence ID" value="KAK6537945.1"/>
    <property type="molecule type" value="Genomic_DNA"/>
</dbReference>
<feature type="transmembrane region" description="Helical" evidence="2">
    <location>
        <begin position="455"/>
        <end position="473"/>
    </location>
</feature>
<feature type="transmembrane region" description="Helical" evidence="2">
    <location>
        <begin position="116"/>
        <end position="134"/>
    </location>
</feature>
<evidence type="ECO:0000259" key="4">
    <source>
        <dbReference type="Pfam" id="PF10348"/>
    </source>
</evidence>
<feature type="compositionally biased region" description="Acidic residues" evidence="1">
    <location>
        <begin position="224"/>
        <end position="237"/>
    </location>
</feature>
<dbReference type="InterPro" id="IPR018825">
    <property type="entry name" value="DUF2427"/>
</dbReference>
<feature type="compositionally biased region" description="Polar residues" evidence="1">
    <location>
        <begin position="197"/>
        <end position="208"/>
    </location>
</feature>
<evidence type="ECO:0000256" key="3">
    <source>
        <dbReference type="SAM" id="SignalP"/>
    </source>
</evidence>
<evidence type="ECO:0008006" key="8">
    <source>
        <dbReference type="Google" id="ProtNLM"/>
    </source>
</evidence>
<dbReference type="PROSITE" id="PS51257">
    <property type="entry name" value="PROKAR_LIPOPROTEIN"/>
    <property type="match status" value="1"/>
</dbReference>
<sequence>MAVSKRWLLAWAVVLAACEITLATAHGDDDNDEHKAKPAAAGSDMAMGGDMGGMDHNASLNIPGHSDDADSYWRLSKARWLIYGHIILMMIDWILILPISIMFAVAKSNLHIPVQFVFLAVNGFAIFLGTIYNAETPDLYPANAHHRMGWVAVAILVAQTAVGVIFSVAKSKDAPTSNEEGSSLMAAATMRYQRMQTHQRQGSWNSDSAHGGSDESPSSRSPSIEEESPYQDNEEEELKPVEEEGRFEKLAKQYVPRFTIAQRWIAVANVGYQISQRLLLIWSFMLIATGFTTYTGVFKGGHVFTGLAHVIKGGIFFFYGVFTLGRYLGCFADLGWAWNTKPDASMVGKFRANIKSAEMVESALIFTYGFTNVWLEHLGGWGGAWHMGDLEHVSIAFWFLGGGLLGILTESERIRALLNNVFSDDTQIVINRYEMAAPHAVFQDNTPKFRTTMNVFPALVIFMLGILMGSHHQETMLGTMLHKQWGLLLSGAAVFRLGTFLILYLKPPTSYLPSRPFTEPLAAFALMAGGLVFILSNSQTVDAFNEMNVDGMFAFTLAIGVTALLMAYQTLMVAMKGWAVKREAARSNKQVFVVA</sequence>
<keyword evidence="3" id="KW-0732">Signal</keyword>
<evidence type="ECO:0000259" key="5">
    <source>
        <dbReference type="Pfam" id="PF10355"/>
    </source>
</evidence>
<dbReference type="Pfam" id="PF10355">
    <property type="entry name" value="Ytp1"/>
    <property type="match status" value="1"/>
</dbReference>
<feature type="chain" id="PRO_5043765663" description="Integral membrane protein" evidence="3">
    <location>
        <begin position="24"/>
        <end position="595"/>
    </location>
</feature>
<protein>
    <recommendedName>
        <fullName evidence="8">Integral membrane protein</fullName>
    </recommendedName>
</protein>
<feature type="domain" description="Protein YTP1-like C-terminal" evidence="5">
    <location>
        <begin position="284"/>
        <end position="576"/>
    </location>
</feature>
<dbReference type="AlphaFoldDB" id="A0AAV9X8C5"/>
<keyword evidence="7" id="KW-1185">Reference proteome</keyword>
<reference evidence="6 7" key="1">
    <citation type="submission" date="2019-10" db="EMBL/GenBank/DDBJ databases">
        <authorList>
            <person name="Palmer J.M."/>
        </authorList>
    </citation>
    <scope>NUCLEOTIDE SEQUENCE [LARGE SCALE GENOMIC DNA]</scope>
    <source>
        <strain evidence="6 7">TWF694</strain>
    </source>
</reference>
<keyword evidence="2" id="KW-1133">Transmembrane helix</keyword>
<evidence type="ECO:0000313" key="6">
    <source>
        <dbReference type="EMBL" id="KAK6537945.1"/>
    </source>
</evidence>
<feature type="transmembrane region" description="Helical" evidence="2">
    <location>
        <begin position="278"/>
        <end position="297"/>
    </location>
</feature>
<feature type="region of interest" description="Disordered" evidence="1">
    <location>
        <begin position="197"/>
        <end position="243"/>
    </location>
</feature>
<feature type="transmembrane region" description="Helical" evidence="2">
    <location>
        <begin position="80"/>
        <end position="104"/>
    </location>
</feature>